<dbReference type="PANTHER" id="PTHR42760">
    <property type="entry name" value="SHORT-CHAIN DEHYDROGENASES/REDUCTASES FAMILY MEMBER"/>
    <property type="match status" value="1"/>
</dbReference>
<keyword evidence="12" id="KW-0496">Mitochondrion</keyword>
<dbReference type="NCBIfam" id="NF009466">
    <property type="entry name" value="PRK12826.1-2"/>
    <property type="match status" value="1"/>
</dbReference>
<dbReference type="CDD" id="cd05333">
    <property type="entry name" value="BKR_SDR_c"/>
    <property type="match status" value="1"/>
</dbReference>
<dbReference type="InterPro" id="IPR057326">
    <property type="entry name" value="KR_dom"/>
</dbReference>
<evidence type="ECO:0000256" key="13">
    <source>
        <dbReference type="ARBA" id="ARBA00023160"/>
    </source>
</evidence>
<dbReference type="InterPro" id="IPR020904">
    <property type="entry name" value="Sc_DH/Rdtase_CS"/>
</dbReference>
<dbReference type="InterPro" id="IPR002347">
    <property type="entry name" value="SDR_fam"/>
</dbReference>
<evidence type="ECO:0000259" key="28">
    <source>
        <dbReference type="SMART" id="SM00822"/>
    </source>
</evidence>
<evidence type="ECO:0000256" key="2">
    <source>
        <dbReference type="ARBA" id="ARBA00005194"/>
    </source>
</evidence>
<evidence type="ECO:0000256" key="27">
    <source>
        <dbReference type="ARBA" id="ARBA00083258"/>
    </source>
</evidence>
<dbReference type="GO" id="GO:0006633">
    <property type="term" value="P:fatty acid biosynthetic process"/>
    <property type="evidence" value="ECO:0007669"/>
    <property type="project" value="UniProtKB-KW"/>
</dbReference>
<evidence type="ECO:0000256" key="12">
    <source>
        <dbReference type="ARBA" id="ARBA00023128"/>
    </source>
</evidence>
<evidence type="ECO:0000256" key="22">
    <source>
        <dbReference type="ARBA" id="ARBA00070911"/>
    </source>
</evidence>
<evidence type="ECO:0000256" key="11">
    <source>
        <dbReference type="ARBA" id="ARBA00023098"/>
    </source>
</evidence>
<dbReference type="PROSITE" id="PS00061">
    <property type="entry name" value="ADH_SHORT"/>
    <property type="match status" value="1"/>
</dbReference>
<comment type="subunit">
    <text evidence="20">Heterotetramer with CBR4; contains two molecules of HSD17B8 and CBR4.</text>
</comment>
<dbReference type="PRINTS" id="PR00080">
    <property type="entry name" value="SDRFAMILY"/>
</dbReference>
<organism evidence="29 30">
    <name type="scientific">Neogobius melanostomus</name>
    <name type="common">round goby</name>
    <dbReference type="NCBI Taxonomy" id="47308"/>
    <lineage>
        <taxon>Eukaryota</taxon>
        <taxon>Metazoa</taxon>
        <taxon>Chordata</taxon>
        <taxon>Craniata</taxon>
        <taxon>Vertebrata</taxon>
        <taxon>Euteleostomi</taxon>
        <taxon>Actinopterygii</taxon>
        <taxon>Neopterygii</taxon>
        <taxon>Teleostei</taxon>
        <taxon>Neoteleostei</taxon>
        <taxon>Acanthomorphata</taxon>
        <taxon>Gobiaria</taxon>
        <taxon>Gobiiformes</taxon>
        <taxon>Gobioidei</taxon>
        <taxon>Gobiidae</taxon>
        <taxon>Benthophilinae</taxon>
        <taxon>Neogobiini</taxon>
        <taxon>Neogobius</taxon>
    </lineage>
</organism>
<dbReference type="PRINTS" id="PR00081">
    <property type="entry name" value="GDHRDH"/>
</dbReference>
<dbReference type="EC" id="1.1.1.n12" evidence="5"/>
<keyword evidence="11" id="KW-0443">Lipid metabolism</keyword>
<dbReference type="GO" id="GO:0047035">
    <property type="term" value="F:testosterone dehydrogenase (NAD+) activity"/>
    <property type="evidence" value="ECO:0007669"/>
    <property type="project" value="UniProtKB-EC"/>
</dbReference>
<sequence length="273" mass="28692">MSCCTGLSAVVKKLLDLGKAELEKRWGLRVYVCGGSGIGRAVCQRFASEGATVVVADVSRDAADETLDVLRRDHGGQQHTAVHVDVSSKDSVGKLITQIQTHYFQPPSVCVNAAGITQDDFLLSLEEEQFDKVIQVNLKGTFLVTQAVAQALVASGASKGSIITLGSIVGKVGNIGQANYAASKAGVEGLTRSAAKELSKFGIRCNCVLPGFISTPMTDKVPEKVINKLLTLVPLGRMGEPAEVADVCAFLASDESRYITGTSVEVTGGLFMG</sequence>
<dbReference type="EC" id="1.1.1.239" evidence="21"/>
<dbReference type="Pfam" id="PF13561">
    <property type="entry name" value="adh_short_C2"/>
    <property type="match status" value="1"/>
</dbReference>
<evidence type="ECO:0000256" key="4">
    <source>
        <dbReference type="ARBA" id="ARBA00006484"/>
    </source>
</evidence>
<name>A0A8C6U6J0_9GOBI</name>
<evidence type="ECO:0000256" key="23">
    <source>
        <dbReference type="ARBA" id="ARBA00077835"/>
    </source>
</evidence>
<evidence type="ECO:0000256" key="19">
    <source>
        <dbReference type="ARBA" id="ARBA00052680"/>
    </source>
</evidence>
<reference evidence="29" key="1">
    <citation type="submission" date="2025-08" db="UniProtKB">
        <authorList>
            <consortium name="Ensembl"/>
        </authorList>
    </citation>
    <scope>IDENTIFICATION</scope>
</reference>
<evidence type="ECO:0000313" key="29">
    <source>
        <dbReference type="Ensembl" id="ENSNMLP00000031967.1"/>
    </source>
</evidence>
<comment type="pathway">
    <text evidence="2">Lipid metabolism; fatty acid biosynthesis.</text>
</comment>
<evidence type="ECO:0000256" key="6">
    <source>
        <dbReference type="ARBA" id="ARBA00022516"/>
    </source>
</evidence>
<evidence type="ECO:0000256" key="21">
    <source>
        <dbReference type="ARBA" id="ARBA00066822"/>
    </source>
</evidence>
<keyword evidence="30" id="KW-1185">Reference proteome</keyword>
<feature type="domain" description="Ketoreductase" evidence="28">
    <location>
        <begin position="29"/>
        <end position="216"/>
    </location>
</feature>
<evidence type="ECO:0000256" key="25">
    <source>
        <dbReference type="ARBA" id="ARBA00081936"/>
    </source>
</evidence>
<accession>A0A8C6U6J0</accession>
<comment type="catalytic activity">
    <reaction evidence="16">
        <text>17beta-estradiol + NAD(+) = estrone + NADH + H(+)</text>
        <dbReference type="Rhea" id="RHEA:24612"/>
        <dbReference type="ChEBI" id="CHEBI:15378"/>
        <dbReference type="ChEBI" id="CHEBI:16469"/>
        <dbReference type="ChEBI" id="CHEBI:17263"/>
        <dbReference type="ChEBI" id="CHEBI:57540"/>
        <dbReference type="ChEBI" id="CHEBI:57945"/>
        <dbReference type="EC" id="1.1.1.62"/>
    </reaction>
    <physiologicalReaction direction="left-to-right" evidence="16">
        <dbReference type="Rhea" id="RHEA:24613"/>
    </physiologicalReaction>
    <physiologicalReaction direction="right-to-left" evidence="16">
        <dbReference type="Rhea" id="RHEA:24614"/>
    </physiologicalReaction>
</comment>
<dbReference type="GO" id="GO:0005759">
    <property type="term" value="C:mitochondrial matrix"/>
    <property type="evidence" value="ECO:0007669"/>
    <property type="project" value="UniProtKB-SubCell"/>
</dbReference>
<keyword evidence="13" id="KW-0275">Fatty acid biosynthesis</keyword>
<evidence type="ECO:0000256" key="7">
    <source>
        <dbReference type="ARBA" id="ARBA00022553"/>
    </source>
</evidence>
<evidence type="ECO:0000256" key="1">
    <source>
        <dbReference type="ARBA" id="ARBA00004305"/>
    </source>
</evidence>
<evidence type="ECO:0000256" key="18">
    <source>
        <dbReference type="ARBA" id="ARBA00050435"/>
    </source>
</evidence>
<dbReference type="SUPFAM" id="SSF51735">
    <property type="entry name" value="NAD(P)-binding Rossmann-fold domains"/>
    <property type="match status" value="1"/>
</dbReference>
<keyword evidence="7" id="KW-0597">Phosphoprotein</keyword>
<keyword evidence="8" id="KW-0276">Fatty acid metabolism</keyword>
<dbReference type="AlphaFoldDB" id="A0A8C6U6J0"/>
<dbReference type="EC" id="1.1.1.62" evidence="14"/>
<dbReference type="Gene3D" id="3.40.50.720">
    <property type="entry name" value="NAD(P)-binding Rossmann-like Domain"/>
    <property type="match status" value="1"/>
</dbReference>
<evidence type="ECO:0000256" key="8">
    <source>
        <dbReference type="ARBA" id="ARBA00022832"/>
    </source>
</evidence>
<proteinExistence type="inferred from homology"/>
<dbReference type="GO" id="GO:0048038">
    <property type="term" value="F:quinone binding"/>
    <property type="evidence" value="ECO:0007669"/>
    <property type="project" value="TreeGrafter"/>
</dbReference>
<evidence type="ECO:0000256" key="26">
    <source>
        <dbReference type="ARBA" id="ARBA00083097"/>
    </source>
</evidence>
<dbReference type="FunFam" id="3.40.50.720:FF:000231">
    <property type="entry name" value="Estradiol 17-beta-dehydrogenase 8"/>
    <property type="match status" value="1"/>
</dbReference>
<dbReference type="Proteomes" id="UP000694523">
    <property type="component" value="Unplaced"/>
</dbReference>
<evidence type="ECO:0000256" key="9">
    <source>
        <dbReference type="ARBA" id="ARBA00023002"/>
    </source>
</evidence>
<dbReference type="GO" id="GO:0004303">
    <property type="term" value="F:estradiol 17-beta-dehydrogenase [NAD(P)+] activity"/>
    <property type="evidence" value="ECO:0007669"/>
    <property type="project" value="UniProtKB-EC"/>
</dbReference>
<comment type="catalytic activity">
    <reaction evidence="19">
        <text>a (3R)-3-hydroxyacyl-CoA + NAD(+) = a 3-oxoacyl-CoA + NADH + H(+)</text>
        <dbReference type="Rhea" id="RHEA:32711"/>
        <dbReference type="ChEBI" id="CHEBI:15378"/>
        <dbReference type="ChEBI" id="CHEBI:57319"/>
        <dbReference type="ChEBI" id="CHEBI:57540"/>
        <dbReference type="ChEBI" id="CHEBI:57945"/>
        <dbReference type="ChEBI" id="CHEBI:90726"/>
        <dbReference type="EC" id="1.1.1.n12"/>
    </reaction>
    <physiologicalReaction direction="left-to-right" evidence="19">
        <dbReference type="Rhea" id="RHEA:32712"/>
    </physiologicalReaction>
</comment>
<comment type="pathway">
    <text evidence="3">Lipid metabolism; mitochondrial fatty acid beta-oxidation.</text>
</comment>
<dbReference type="SMART" id="SM00822">
    <property type="entry name" value="PKS_KR"/>
    <property type="match status" value="1"/>
</dbReference>
<comment type="similarity">
    <text evidence="4">Belongs to the short-chain dehydrogenases/reductases (SDR) family.</text>
</comment>
<evidence type="ECO:0000256" key="14">
    <source>
        <dbReference type="ARBA" id="ARBA00024072"/>
    </source>
</evidence>
<evidence type="ECO:0000256" key="24">
    <source>
        <dbReference type="ARBA" id="ARBA00081419"/>
    </source>
</evidence>
<dbReference type="InterPro" id="IPR036291">
    <property type="entry name" value="NAD(P)-bd_dom_sf"/>
</dbReference>
<dbReference type="GO" id="GO:0008210">
    <property type="term" value="P:estrogen metabolic process"/>
    <property type="evidence" value="ECO:0007669"/>
    <property type="project" value="UniProtKB-ARBA"/>
</dbReference>
<dbReference type="PANTHER" id="PTHR42760:SF83">
    <property type="entry name" value="(3R)-3-HYDROXYACYL-COA DEHYDROGENASE"/>
    <property type="match status" value="1"/>
</dbReference>
<evidence type="ECO:0000256" key="15">
    <source>
        <dbReference type="ARBA" id="ARBA00037929"/>
    </source>
</evidence>
<evidence type="ECO:0000256" key="20">
    <source>
        <dbReference type="ARBA" id="ARBA00065174"/>
    </source>
</evidence>
<comment type="catalytic activity">
    <reaction evidence="18">
        <text>17beta-hydroxy-5alpha-androstan-3-one + NAD(+) = 5alpha-androstan-3,17-dione + NADH + H(+)</text>
        <dbReference type="Rhea" id="RHEA:41992"/>
        <dbReference type="ChEBI" id="CHEBI:15378"/>
        <dbReference type="ChEBI" id="CHEBI:15994"/>
        <dbReference type="ChEBI" id="CHEBI:16330"/>
        <dbReference type="ChEBI" id="CHEBI:57540"/>
        <dbReference type="ChEBI" id="CHEBI:57945"/>
    </reaction>
    <physiologicalReaction direction="left-to-right" evidence="18">
        <dbReference type="Rhea" id="RHEA:41993"/>
    </physiologicalReaction>
</comment>
<evidence type="ECO:0000256" key="16">
    <source>
        <dbReference type="ARBA" id="ARBA00049069"/>
    </source>
</evidence>
<keyword evidence="9" id="KW-0560">Oxidoreductase</keyword>
<reference evidence="29" key="2">
    <citation type="submission" date="2025-09" db="UniProtKB">
        <authorList>
            <consortium name="Ensembl"/>
        </authorList>
    </citation>
    <scope>IDENTIFICATION</scope>
</reference>
<keyword evidence="6" id="KW-0444">Lipid biosynthesis</keyword>
<evidence type="ECO:0000313" key="30">
    <source>
        <dbReference type="Proteomes" id="UP000694523"/>
    </source>
</evidence>
<protein>
    <recommendedName>
        <fullName evidence="22">(3R)-3-hydroxyacyl-CoA dehydrogenase</fullName>
        <ecNumber evidence="21">1.1.1.239</ecNumber>
        <ecNumber evidence="14">1.1.1.62</ecNumber>
        <ecNumber evidence="5">1.1.1.n12</ecNumber>
    </recommendedName>
    <alternativeName>
        <fullName evidence="24">17-beta-hydroxysteroid dehydrogenase 8</fullName>
    </alternativeName>
    <alternativeName>
        <fullName evidence="23">3-ketoacyl-[acyl-carrier-protein] reductase alpha subunit</fullName>
    </alternativeName>
    <alternativeName>
        <fullName evidence="26">3-oxoacyl-[acyl-carrier-protein] reductase</fullName>
    </alternativeName>
    <alternativeName>
        <fullName evidence="27">Estradiol 17-beta-dehydrogenase 8</fullName>
    </alternativeName>
    <alternativeName>
        <fullName evidence="25">Testosterone 17-beta-dehydrogenase 8</fullName>
    </alternativeName>
</protein>
<comment type="subcellular location">
    <subcellularLocation>
        <location evidence="1">Mitochondrion matrix</location>
    </subcellularLocation>
</comment>
<dbReference type="Ensembl" id="ENSNMLT00000035622.1">
    <property type="protein sequence ID" value="ENSNMLP00000031967.1"/>
    <property type="gene ID" value="ENSNMLG00000019618.1"/>
</dbReference>
<keyword evidence="10" id="KW-0520">NAD</keyword>
<evidence type="ECO:0000256" key="10">
    <source>
        <dbReference type="ARBA" id="ARBA00023027"/>
    </source>
</evidence>
<comment type="catalytic activity">
    <reaction evidence="17">
        <text>testosterone + NAD(+) = androst-4-ene-3,17-dione + NADH + H(+)</text>
        <dbReference type="Rhea" id="RHEA:14929"/>
        <dbReference type="ChEBI" id="CHEBI:15378"/>
        <dbReference type="ChEBI" id="CHEBI:16422"/>
        <dbReference type="ChEBI" id="CHEBI:17347"/>
        <dbReference type="ChEBI" id="CHEBI:57540"/>
        <dbReference type="ChEBI" id="CHEBI:57945"/>
        <dbReference type="EC" id="1.1.1.239"/>
    </reaction>
    <physiologicalReaction direction="left-to-right" evidence="17">
        <dbReference type="Rhea" id="RHEA:14930"/>
    </physiologicalReaction>
</comment>
<evidence type="ECO:0000256" key="17">
    <source>
        <dbReference type="ARBA" id="ARBA00050232"/>
    </source>
</evidence>
<comment type="pathway">
    <text evidence="15">Steroid biosynthesis; estrogen biosynthesis.</text>
</comment>
<evidence type="ECO:0000256" key="5">
    <source>
        <dbReference type="ARBA" id="ARBA00012456"/>
    </source>
</evidence>
<evidence type="ECO:0000256" key="3">
    <source>
        <dbReference type="ARBA" id="ARBA00005198"/>
    </source>
</evidence>